<evidence type="ECO:0000313" key="2">
    <source>
        <dbReference type="Proteomes" id="UP000494322"/>
    </source>
</evidence>
<dbReference type="Proteomes" id="UP000494322">
    <property type="component" value="Unassembled WGS sequence"/>
</dbReference>
<keyword evidence="1" id="KW-0804">Transcription</keyword>
<sequence>MATAPFAAVVPPALPAAVLLAPIVTAPVPFEMFGSPIATAPLPFAVWPRPIATAPPAVVPLFAVVPDEPIATFWPVAPEVTPSP</sequence>
<keyword evidence="1" id="KW-0240">DNA-directed RNA polymerase</keyword>
<gene>
    <name evidence="1" type="ORF">BCO9919_05155</name>
</gene>
<evidence type="ECO:0000313" key="1">
    <source>
        <dbReference type="EMBL" id="CAB3972152.1"/>
    </source>
</evidence>
<protein>
    <submittedName>
        <fullName evidence="1">DNA-directed RNA polymerase II</fullName>
    </submittedName>
</protein>
<name>A0A6J5JK23_9BURK</name>
<organism evidence="1 2">
    <name type="scientific">Burkholderia cenocepacia</name>
    <dbReference type="NCBI Taxonomy" id="95486"/>
    <lineage>
        <taxon>Bacteria</taxon>
        <taxon>Pseudomonadati</taxon>
        <taxon>Pseudomonadota</taxon>
        <taxon>Betaproteobacteria</taxon>
        <taxon>Burkholderiales</taxon>
        <taxon>Burkholderiaceae</taxon>
        <taxon>Burkholderia</taxon>
        <taxon>Burkholderia cepacia complex</taxon>
    </lineage>
</organism>
<dbReference type="AlphaFoldDB" id="A0A6J5JK23"/>
<reference evidence="1 2" key="1">
    <citation type="submission" date="2020-04" db="EMBL/GenBank/DDBJ databases">
        <authorList>
            <person name="Depoorter E."/>
        </authorList>
    </citation>
    <scope>NUCLEOTIDE SEQUENCE [LARGE SCALE GENOMIC DNA]</scope>
    <source>
        <strain evidence="1 2">BCC0132</strain>
    </source>
</reference>
<proteinExistence type="predicted"/>
<dbReference type="EMBL" id="CABWIK020000038">
    <property type="protein sequence ID" value="CAB3972152.1"/>
    <property type="molecule type" value="Genomic_DNA"/>
</dbReference>
<dbReference type="GO" id="GO:0000428">
    <property type="term" value="C:DNA-directed RNA polymerase complex"/>
    <property type="evidence" value="ECO:0007669"/>
    <property type="project" value="UniProtKB-KW"/>
</dbReference>
<accession>A0A6J5JK23</accession>